<proteinExistence type="predicted"/>
<dbReference type="AlphaFoldDB" id="A0A6P1VUQ9"/>
<dbReference type="Proteomes" id="UP000464577">
    <property type="component" value="Chromosome"/>
</dbReference>
<evidence type="ECO:0000313" key="3">
    <source>
        <dbReference type="EMBL" id="QHV96148.1"/>
    </source>
</evidence>
<feature type="signal peptide" evidence="1">
    <location>
        <begin position="1"/>
        <end position="20"/>
    </location>
</feature>
<evidence type="ECO:0000259" key="2">
    <source>
        <dbReference type="Pfam" id="PF00112"/>
    </source>
</evidence>
<sequence>MKIGWLIGILIASLAFSASAQTDITPGLLLDDAGYEQVPYQEIVTKEKLPSRVSFESFCPAVQAQGAYSTCTGFACGYYLRTILEAKSRKITVPADINKLAFSPGYLYEKAKSDRDYACTEGVYLSKVFSILKEVGVVPFRHFPYPACGQQTVPVDAVASRYRIREYERLFNVQDDEPQKIYNLKKALAAGSPVVVGMVVPASFFFAGKVWEPASGDDPKDKRLKGHALCIIGYDDKRHGGAFRVINSFGKAWADGGFCWISYHDMARFTRYGFKIS</sequence>
<dbReference type="KEGG" id="senf:GJR95_14520"/>
<name>A0A6P1VUQ9_9BACT</name>
<reference evidence="3 4" key="1">
    <citation type="submission" date="2019-11" db="EMBL/GenBank/DDBJ databases">
        <title>Spirosoma endbachense sp. nov., isolated from a natural salt meadow.</title>
        <authorList>
            <person name="Rojas J."/>
            <person name="Ambika Manirajan B."/>
            <person name="Ratering S."/>
            <person name="Suarez C."/>
            <person name="Geissler-Plaum R."/>
            <person name="Schnell S."/>
        </authorList>
    </citation>
    <scope>NUCLEOTIDE SEQUENCE [LARGE SCALE GENOMIC DNA]</scope>
    <source>
        <strain evidence="3 4">I-24</strain>
    </source>
</reference>
<dbReference type="InterPro" id="IPR000668">
    <property type="entry name" value="Peptidase_C1A_C"/>
</dbReference>
<dbReference type="EMBL" id="CP045997">
    <property type="protein sequence ID" value="QHV96148.1"/>
    <property type="molecule type" value="Genomic_DNA"/>
</dbReference>
<keyword evidence="4" id="KW-1185">Reference proteome</keyword>
<organism evidence="3 4">
    <name type="scientific">Spirosoma endbachense</name>
    <dbReference type="NCBI Taxonomy" id="2666025"/>
    <lineage>
        <taxon>Bacteria</taxon>
        <taxon>Pseudomonadati</taxon>
        <taxon>Bacteroidota</taxon>
        <taxon>Cytophagia</taxon>
        <taxon>Cytophagales</taxon>
        <taxon>Cytophagaceae</taxon>
        <taxon>Spirosoma</taxon>
    </lineage>
</organism>
<keyword evidence="1" id="KW-0732">Signal</keyword>
<feature type="chain" id="PRO_5027121030" description="Peptidase C1A papain C-terminal domain-containing protein" evidence="1">
    <location>
        <begin position="21"/>
        <end position="277"/>
    </location>
</feature>
<gene>
    <name evidence="3" type="ORF">GJR95_14520</name>
</gene>
<dbReference type="Pfam" id="PF00112">
    <property type="entry name" value="Peptidase_C1"/>
    <property type="match status" value="1"/>
</dbReference>
<dbReference type="GO" id="GO:0006508">
    <property type="term" value="P:proteolysis"/>
    <property type="evidence" value="ECO:0007669"/>
    <property type="project" value="InterPro"/>
</dbReference>
<evidence type="ECO:0000313" key="4">
    <source>
        <dbReference type="Proteomes" id="UP000464577"/>
    </source>
</evidence>
<dbReference type="CDD" id="cd02619">
    <property type="entry name" value="Peptidase_C1"/>
    <property type="match status" value="1"/>
</dbReference>
<dbReference type="GO" id="GO:0008234">
    <property type="term" value="F:cysteine-type peptidase activity"/>
    <property type="evidence" value="ECO:0007669"/>
    <property type="project" value="InterPro"/>
</dbReference>
<evidence type="ECO:0000256" key="1">
    <source>
        <dbReference type="SAM" id="SignalP"/>
    </source>
</evidence>
<protein>
    <recommendedName>
        <fullName evidence="2">Peptidase C1A papain C-terminal domain-containing protein</fullName>
    </recommendedName>
</protein>
<dbReference type="RefSeq" id="WP_162386557.1">
    <property type="nucleotide sequence ID" value="NZ_CP045997.1"/>
</dbReference>
<dbReference type="Gene3D" id="3.90.70.10">
    <property type="entry name" value="Cysteine proteinases"/>
    <property type="match status" value="1"/>
</dbReference>
<dbReference type="SUPFAM" id="SSF54001">
    <property type="entry name" value="Cysteine proteinases"/>
    <property type="match status" value="1"/>
</dbReference>
<feature type="domain" description="Peptidase C1A papain C-terminal" evidence="2">
    <location>
        <begin position="114"/>
        <end position="263"/>
    </location>
</feature>
<dbReference type="InterPro" id="IPR038765">
    <property type="entry name" value="Papain-like_cys_pep_sf"/>
</dbReference>
<accession>A0A6P1VUQ9</accession>